<evidence type="ECO:0000313" key="1">
    <source>
        <dbReference type="EMBL" id="KAK1382012.1"/>
    </source>
</evidence>
<sequence>MEVEQSSNVIAKRVWKIVKIVLYMLKKSITKSKLLVDLQMMMKRGKLAGKAIGNLMLYNHYAAFTCRSNNDLSFISPQEYEFSCSNTPFYASYFTKRKSHHNRNSIDDINLARKVFEMLNNHEKAEGSPLVALPGFGQTPMVRQLRITDSPFPLKEEDDPQVDKAAEEFIKKFYKELKQQKGTPSPYNIWSR</sequence>
<dbReference type="InterPro" id="IPR008480">
    <property type="entry name" value="DUF761_pln"/>
</dbReference>
<dbReference type="PANTHER" id="PTHR33265:SF26">
    <property type="entry name" value="OS06G0554600 PROTEIN"/>
    <property type="match status" value="1"/>
</dbReference>
<comment type="caution">
    <text evidence="1">The sequence shown here is derived from an EMBL/GenBank/DDBJ whole genome shotgun (WGS) entry which is preliminary data.</text>
</comment>
<accession>A0AAD8IA41</accession>
<name>A0AAD8IA41_9APIA</name>
<gene>
    <name evidence="1" type="ORF">POM88_019747</name>
</gene>
<organism evidence="1 2">
    <name type="scientific">Heracleum sosnowskyi</name>
    <dbReference type="NCBI Taxonomy" id="360622"/>
    <lineage>
        <taxon>Eukaryota</taxon>
        <taxon>Viridiplantae</taxon>
        <taxon>Streptophyta</taxon>
        <taxon>Embryophyta</taxon>
        <taxon>Tracheophyta</taxon>
        <taxon>Spermatophyta</taxon>
        <taxon>Magnoliopsida</taxon>
        <taxon>eudicotyledons</taxon>
        <taxon>Gunneridae</taxon>
        <taxon>Pentapetalae</taxon>
        <taxon>asterids</taxon>
        <taxon>campanulids</taxon>
        <taxon>Apiales</taxon>
        <taxon>Apiaceae</taxon>
        <taxon>Apioideae</taxon>
        <taxon>apioid superclade</taxon>
        <taxon>Tordylieae</taxon>
        <taxon>Tordyliinae</taxon>
        <taxon>Heracleum</taxon>
    </lineage>
</organism>
<dbReference type="Pfam" id="PF05553">
    <property type="entry name" value="DUF761"/>
    <property type="match status" value="1"/>
</dbReference>
<keyword evidence="2" id="KW-1185">Reference proteome</keyword>
<evidence type="ECO:0000313" key="2">
    <source>
        <dbReference type="Proteomes" id="UP001237642"/>
    </source>
</evidence>
<dbReference type="EMBL" id="JAUIZM010000005">
    <property type="protein sequence ID" value="KAK1382012.1"/>
    <property type="molecule type" value="Genomic_DNA"/>
</dbReference>
<protein>
    <submittedName>
        <fullName evidence="1">Avr9/Cf-9 rapidly elicited protein</fullName>
    </submittedName>
</protein>
<dbReference type="Proteomes" id="UP001237642">
    <property type="component" value="Unassembled WGS sequence"/>
</dbReference>
<dbReference type="AlphaFoldDB" id="A0AAD8IA41"/>
<proteinExistence type="predicted"/>
<reference evidence="1" key="1">
    <citation type="submission" date="2023-02" db="EMBL/GenBank/DDBJ databases">
        <title>Genome of toxic invasive species Heracleum sosnowskyi carries increased number of genes despite the absence of recent whole-genome duplications.</title>
        <authorList>
            <person name="Schelkunov M."/>
            <person name="Shtratnikova V."/>
            <person name="Makarenko M."/>
            <person name="Klepikova A."/>
            <person name="Omelchenko D."/>
            <person name="Novikova G."/>
            <person name="Obukhova E."/>
            <person name="Bogdanov V."/>
            <person name="Penin A."/>
            <person name="Logacheva M."/>
        </authorList>
    </citation>
    <scope>NUCLEOTIDE SEQUENCE</scope>
    <source>
        <strain evidence="1">Hsosn_3</strain>
        <tissue evidence="1">Leaf</tissue>
    </source>
</reference>
<dbReference type="PANTHER" id="PTHR33265">
    <property type="entry name" value="AVR9/CF-9 RAPIDLY ELICITED PROTEIN-RELATED"/>
    <property type="match status" value="1"/>
</dbReference>
<reference evidence="1" key="2">
    <citation type="submission" date="2023-05" db="EMBL/GenBank/DDBJ databases">
        <authorList>
            <person name="Schelkunov M.I."/>
        </authorList>
    </citation>
    <scope>NUCLEOTIDE SEQUENCE</scope>
    <source>
        <strain evidence="1">Hsosn_3</strain>
        <tissue evidence="1">Leaf</tissue>
    </source>
</reference>